<feature type="non-terminal residue" evidence="4">
    <location>
        <position position="100"/>
    </location>
</feature>
<feature type="domain" description="Non-haem dioxygenase N-terminal" evidence="3">
    <location>
        <begin position="66"/>
        <end position="100"/>
    </location>
</feature>
<evidence type="ECO:0000313" key="4">
    <source>
        <dbReference type="EMBL" id="KAF5193458.1"/>
    </source>
</evidence>
<name>A0A7J6W9F9_THATH</name>
<dbReference type="InterPro" id="IPR027443">
    <property type="entry name" value="IPNS-like_sf"/>
</dbReference>
<dbReference type="SUPFAM" id="SSF51197">
    <property type="entry name" value="Clavaminate synthase-like"/>
    <property type="match status" value="1"/>
</dbReference>
<dbReference type="InterPro" id="IPR026992">
    <property type="entry name" value="DIOX_N"/>
</dbReference>
<evidence type="ECO:0000256" key="1">
    <source>
        <dbReference type="ARBA" id="ARBA00022723"/>
    </source>
</evidence>
<keyword evidence="2" id="KW-0408">Iron</keyword>
<dbReference type="GO" id="GO:0046872">
    <property type="term" value="F:metal ion binding"/>
    <property type="evidence" value="ECO:0007669"/>
    <property type="project" value="UniProtKB-KW"/>
</dbReference>
<sequence>MGATTTEAHVETEAPFRSKIGCVKELAESSDLTTIPSNYYYSSTSTTALNLNQQHGFDEVVADEQIPIIDFSLLNSNIPNQRAKVIQDLAKACLDWGFFM</sequence>
<dbReference type="Proteomes" id="UP000554482">
    <property type="component" value="Unassembled WGS sequence"/>
</dbReference>
<dbReference type="Pfam" id="PF14226">
    <property type="entry name" value="DIOX_N"/>
    <property type="match status" value="1"/>
</dbReference>
<dbReference type="OrthoDB" id="288590at2759"/>
<comment type="caution">
    <text evidence="4">The sequence shown here is derived from an EMBL/GenBank/DDBJ whole genome shotgun (WGS) entry which is preliminary data.</text>
</comment>
<dbReference type="Gene3D" id="2.60.120.330">
    <property type="entry name" value="B-lactam Antibiotic, Isopenicillin N Synthase, Chain"/>
    <property type="match status" value="1"/>
</dbReference>
<evidence type="ECO:0000259" key="3">
    <source>
        <dbReference type="Pfam" id="PF14226"/>
    </source>
</evidence>
<organism evidence="4 5">
    <name type="scientific">Thalictrum thalictroides</name>
    <name type="common">Rue-anemone</name>
    <name type="synonym">Anemone thalictroides</name>
    <dbReference type="NCBI Taxonomy" id="46969"/>
    <lineage>
        <taxon>Eukaryota</taxon>
        <taxon>Viridiplantae</taxon>
        <taxon>Streptophyta</taxon>
        <taxon>Embryophyta</taxon>
        <taxon>Tracheophyta</taxon>
        <taxon>Spermatophyta</taxon>
        <taxon>Magnoliopsida</taxon>
        <taxon>Ranunculales</taxon>
        <taxon>Ranunculaceae</taxon>
        <taxon>Thalictroideae</taxon>
        <taxon>Thalictrum</taxon>
    </lineage>
</organism>
<gene>
    <name evidence="4" type="ORF">FRX31_016955</name>
</gene>
<keyword evidence="5" id="KW-1185">Reference proteome</keyword>
<reference evidence="4 5" key="1">
    <citation type="submission" date="2020-06" db="EMBL/GenBank/DDBJ databases">
        <title>Transcriptomic and genomic resources for Thalictrum thalictroides and T. hernandezii: Facilitating candidate gene discovery in an emerging model plant lineage.</title>
        <authorList>
            <person name="Arias T."/>
            <person name="Riano-Pachon D.M."/>
            <person name="Di Stilio V.S."/>
        </authorList>
    </citation>
    <scope>NUCLEOTIDE SEQUENCE [LARGE SCALE GENOMIC DNA]</scope>
    <source>
        <strain evidence="5">cv. WT478/WT964</strain>
        <tissue evidence="4">Leaves</tissue>
    </source>
</reference>
<protein>
    <submittedName>
        <fullName evidence="4">Dmr6-like oxygenase 2-like</fullName>
    </submittedName>
</protein>
<proteinExistence type="predicted"/>
<dbReference type="EMBL" id="JABWDY010020026">
    <property type="protein sequence ID" value="KAF5193458.1"/>
    <property type="molecule type" value="Genomic_DNA"/>
</dbReference>
<evidence type="ECO:0000256" key="2">
    <source>
        <dbReference type="ARBA" id="ARBA00023004"/>
    </source>
</evidence>
<dbReference type="AlphaFoldDB" id="A0A7J6W9F9"/>
<accession>A0A7J6W9F9</accession>
<keyword evidence="1" id="KW-0479">Metal-binding</keyword>
<evidence type="ECO:0000313" key="5">
    <source>
        <dbReference type="Proteomes" id="UP000554482"/>
    </source>
</evidence>